<dbReference type="PATRIC" id="fig|1278073.3.peg.5510"/>
<gene>
    <name evidence="5" type="ordered locus">MYSTI_05435</name>
</gene>
<keyword evidence="3" id="KW-0732">Signal</keyword>
<dbReference type="eggNOG" id="COG1752">
    <property type="taxonomic scope" value="Bacteria"/>
</dbReference>
<dbReference type="InterPro" id="IPR016035">
    <property type="entry name" value="Acyl_Trfase/lysoPLipase"/>
</dbReference>
<feature type="region of interest" description="Disordered" evidence="2">
    <location>
        <begin position="243"/>
        <end position="276"/>
    </location>
</feature>
<dbReference type="Proteomes" id="UP000011131">
    <property type="component" value="Chromosome"/>
</dbReference>
<name>L7UFA0_MYXSD</name>
<dbReference type="HOGENOM" id="CLU_282092_0_0_7"/>
<dbReference type="GO" id="GO:0006629">
    <property type="term" value="P:lipid metabolic process"/>
    <property type="evidence" value="ECO:0007669"/>
    <property type="project" value="UniProtKB-KW"/>
</dbReference>
<proteinExistence type="predicted"/>
<evidence type="ECO:0000313" key="6">
    <source>
        <dbReference type="Proteomes" id="UP000011131"/>
    </source>
</evidence>
<dbReference type="RefSeq" id="WP_015350969.1">
    <property type="nucleotide sequence ID" value="NC_020126.1"/>
</dbReference>
<accession>L7UFA0</accession>
<keyword evidence="6" id="KW-1185">Reference proteome</keyword>
<dbReference type="Pfam" id="PF01734">
    <property type="entry name" value="Patatin"/>
    <property type="match status" value="1"/>
</dbReference>
<dbReference type="KEGG" id="msd:MYSTI_05435"/>
<dbReference type="STRING" id="1278073.MYSTI_05435"/>
<dbReference type="EMBL" id="CP004025">
    <property type="protein sequence ID" value="AGC46713.1"/>
    <property type="molecule type" value="Genomic_DNA"/>
</dbReference>
<dbReference type="OrthoDB" id="100834at2"/>
<keyword evidence="1" id="KW-0443">Lipid metabolism</keyword>
<protein>
    <recommendedName>
        <fullName evidence="4">PNPLA domain-containing protein</fullName>
    </recommendedName>
</protein>
<feature type="compositionally biased region" description="Polar residues" evidence="2">
    <location>
        <begin position="244"/>
        <end position="257"/>
    </location>
</feature>
<feature type="signal peptide" evidence="3">
    <location>
        <begin position="1"/>
        <end position="17"/>
    </location>
</feature>
<feature type="chain" id="PRO_5003983770" description="PNPLA domain-containing protein" evidence="3">
    <location>
        <begin position="18"/>
        <end position="1043"/>
    </location>
</feature>
<dbReference type="SUPFAM" id="SSF52151">
    <property type="entry name" value="FabD/lysophospholipase-like"/>
    <property type="match status" value="1"/>
</dbReference>
<feature type="domain" description="PNPLA" evidence="4">
    <location>
        <begin position="37"/>
        <end position="366"/>
    </location>
</feature>
<evidence type="ECO:0000313" key="5">
    <source>
        <dbReference type="EMBL" id="AGC46713.1"/>
    </source>
</evidence>
<dbReference type="AlphaFoldDB" id="L7UFA0"/>
<sequence>MALLPLSLLLSSLTLTASPDDVSPPAPRPREAEPFALTLSGGVSLGAYEAGLSWALVRYLRAIEKETQTDLSERHPQLVTVTGASAGSINALLVALAWCANENAPGHTDTIDKNDFRRTWAPVGFDTLLPASEVTPFSFVEQRYESTDGLLARSAFESVIDSFHSKLNERRGREAGLQYRYPCEVPLGITVTRAVPETMEEAGLRIPRQSFSILWKLEIDSKGHAHIRNQFLSEERSSDALVYLTQTPRSPPVSATPSRGRRTRSDREPSLKNPSSVDADAVIKALEASSAFPFAFGPVHLSYCAPSCSTGAPHTTVSVSDPACEEVAAGLRKAASPGTRIPPLQVCSQDFFDGGVFDNTPVGVALQQAEQFLTQQPAREPLPLRPLTYLFVDPDFRRHPAAPSGVKLKEVPDLGKQIDFLFSAVGTARSFHLQTSIQNKGWNQTLLSHARHTADWLFKLAELAGSPPVQAAPTGSERHAFGWRLAQCLTKPAPEPLTQTCLTTVDPKKVDNNRPVPFTSLVAMAQGLRDMLTQSGAMCGRASPLSAEEALEVAQRLGLAALTQRFLAEELNRSDYGHANPGDLQLLRQALLAVTATLGQVLPCAGSHGTGPFSPLRVPLAARRREAEALAKLKQDRSMVVSSRFSPLASAQLFNFGAFLDEPLRMTDYYIGIYEAAHQLAESFCTEQNPYNPVVWDDQVESQQQCIGAKLQVITSKLGVAESGPAAYVFETLAKRELEAVLGKNALPKILAREEWAWMAAFPPPPKHKFLRDDTFTVSQVLSVLLSKDAFCQDTKGLGKCLADLDLKELSQGLVKEEYLPRSESMRLFLADPTRWRWELVTHSTSRIATIQTEARPNWEFGPALNAVRLLTSRGADLREPLRINASSVPLGQTPSGTSEVTPWLFTLLPYRASIDVAHRGLMLSWFEPTLRPNEQFTVRLGLNPLELRWKDSAVPLVSSSFTPSLAYAVSTLASVGAGPTVEARWREQGREQWALGGEVYADFVQERIRLGLGFRDTPGTPWAGLVYLSFADVNGMLFWMTR</sequence>
<reference evidence="5 6" key="1">
    <citation type="journal article" date="2013" name="Genome Announc.">
        <title>Complete genome sequence of Myxococcus stipitatus strain DSM 14675, a fruiting myxobacterium.</title>
        <authorList>
            <person name="Huntley S."/>
            <person name="Kneip S."/>
            <person name="Treuner-Lange A."/>
            <person name="Sogaard-Andersen L."/>
        </authorList>
    </citation>
    <scope>NUCLEOTIDE SEQUENCE [LARGE SCALE GENOMIC DNA]</scope>
    <source>
        <strain evidence="6">DSM 14675 / JCM 12634 / Mx s8</strain>
    </source>
</reference>
<dbReference type="Gene3D" id="3.40.1090.10">
    <property type="entry name" value="Cytosolic phospholipase A2 catalytic domain"/>
    <property type="match status" value="2"/>
</dbReference>
<evidence type="ECO:0000256" key="2">
    <source>
        <dbReference type="SAM" id="MobiDB-lite"/>
    </source>
</evidence>
<evidence type="ECO:0000259" key="4">
    <source>
        <dbReference type="Pfam" id="PF01734"/>
    </source>
</evidence>
<organism evidence="5 6">
    <name type="scientific">Myxococcus stipitatus (strain DSM 14675 / JCM 12634 / Mx s8)</name>
    <dbReference type="NCBI Taxonomy" id="1278073"/>
    <lineage>
        <taxon>Bacteria</taxon>
        <taxon>Pseudomonadati</taxon>
        <taxon>Myxococcota</taxon>
        <taxon>Myxococcia</taxon>
        <taxon>Myxococcales</taxon>
        <taxon>Cystobacterineae</taxon>
        <taxon>Myxococcaceae</taxon>
        <taxon>Myxococcus</taxon>
    </lineage>
</organism>
<dbReference type="InterPro" id="IPR002641">
    <property type="entry name" value="PNPLA_dom"/>
</dbReference>
<evidence type="ECO:0000256" key="3">
    <source>
        <dbReference type="SAM" id="SignalP"/>
    </source>
</evidence>
<evidence type="ECO:0000256" key="1">
    <source>
        <dbReference type="ARBA" id="ARBA00023098"/>
    </source>
</evidence>